<evidence type="ECO:0000313" key="2">
    <source>
        <dbReference type="EMBL" id="CAK0911869.1"/>
    </source>
</evidence>
<dbReference type="Pfam" id="PF10067">
    <property type="entry name" value="DUF2306"/>
    <property type="match status" value="1"/>
</dbReference>
<keyword evidence="1" id="KW-0472">Membrane</keyword>
<sequence>MKASVVVVVVVVIFVVGGTITGWSSSGSSHGETKAARSRSQAIRLEPGGMAPSTSTRIAQSVRRSARSIAQTAAASAVAVGLWFALFSMRIFFVPGWTRYVPVVSPVFGSGPHWASSRRSALAILGHVAFGIATLVCGFLQFDKSLRSSRPRVHRWTGRLYVLCGLLMVATLQPLRARSGGFARRGDGPSRAMGAFIDLASLAWLASTGMAVYQAALRRDFQAHRRWAVTSLGVALTPLAQRFTLLVTVPACMCARIMVDAVVHGIPFWQSAWGEAPATWTGAPLAPRVLSLEGYGVAENAGFAFSAWAGLCETLLFAYLVAWSAEADTGREPRTSTAESDGEGGKAVPEAGGLLVTFDLNIGDSLRAFLSDHLVKHVGIDVKGCAEARLGHLTRSTVSPCGATQSMGTRLRRCAEALLVSAVVAASVALAVCLTSVATAVMGVMTVFMFLTWGLLVAVPVYVAQSRLPAAAGIIT</sequence>
<feature type="transmembrane region" description="Helical" evidence="1">
    <location>
        <begin position="417"/>
        <end position="438"/>
    </location>
</feature>
<feature type="transmembrane region" description="Helical" evidence="1">
    <location>
        <begin position="6"/>
        <end position="24"/>
    </location>
</feature>
<keyword evidence="1" id="KW-1133">Transmembrane helix</keyword>
<dbReference type="EMBL" id="CAUYUJ010022658">
    <property type="protein sequence ID" value="CAK0911869.1"/>
    <property type="molecule type" value="Genomic_DNA"/>
</dbReference>
<feature type="transmembrane region" description="Helical" evidence="1">
    <location>
        <begin position="121"/>
        <end position="140"/>
    </location>
</feature>
<organism evidence="2 3">
    <name type="scientific">Prorocentrum cordatum</name>
    <dbReference type="NCBI Taxonomy" id="2364126"/>
    <lineage>
        <taxon>Eukaryota</taxon>
        <taxon>Sar</taxon>
        <taxon>Alveolata</taxon>
        <taxon>Dinophyceae</taxon>
        <taxon>Prorocentrales</taxon>
        <taxon>Prorocentraceae</taxon>
        <taxon>Prorocentrum</taxon>
    </lineage>
</organism>
<feature type="transmembrane region" description="Helical" evidence="1">
    <location>
        <begin position="196"/>
        <end position="216"/>
    </location>
</feature>
<feature type="transmembrane region" description="Helical" evidence="1">
    <location>
        <begin position="73"/>
        <end position="93"/>
    </location>
</feature>
<protein>
    <submittedName>
        <fullName evidence="2">Uncharacterized protein</fullName>
    </submittedName>
</protein>
<dbReference type="Proteomes" id="UP001189429">
    <property type="component" value="Unassembled WGS sequence"/>
</dbReference>
<dbReference type="InterPro" id="IPR018750">
    <property type="entry name" value="DUF2306_membrane"/>
</dbReference>
<feature type="transmembrane region" description="Helical" evidence="1">
    <location>
        <begin position="160"/>
        <end position="176"/>
    </location>
</feature>
<accession>A0ABN9YGF8</accession>
<keyword evidence="3" id="KW-1185">Reference proteome</keyword>
<keyword evidence="1" id="KW-0812">Transmembrane</keyword>
<proteinExistence type="predicted"/>
<reference evidence="2" key="1">
    <citation type="submission" date="2023-10" db="EMBL/GenBank/DDBJ databases">
        <authorList>
            <person name="Chen Y."/>
            <person name="Shah S."/>
            <person name="Dougan E. K."/>
            <person name="Thang M."/>
            <person name="Chan C."/>
        </authorList>
    </citation>
    <scope>NUCLEOTIDE SEQUENCE [LARGE SCALE GENOMIC DNA]</scope>
</reference>
<gene>
    <name evidence="2" type="ORF">PCOR1329_LOCUS85611</name>
</gene>
<feature type="transmembrane region" description="Helical" evidence="1">
    <location>
        <begin position="444"/>
        <end position="464"/>
    </location>
</feature>
<evidence type="ECO:0000256" key="1">
    <source>
        <dbReference type="SAM" id="Phobius"/>
    </source>
</evidence>
<comment type="caution">
    <text evidence="2">The sequence shown here is derived from an EMBL/GenBank/DDBJ whole genome shotgun (WGS) entry which is preliminary data.</text>
</comment>
<evidence type="ECO:0000313" key="3">
    <source>
        <dbReference type="Proteomes" id="UP001189429"/>
    </source>
</evidence>
<name>A0ABN9YGF8_9DINO</name>